<feature type="domain" description="Tyrosine specific protein phosphatases" evidence="1">
    <location>
        <begin position="84"/>
        <end position="151"/>
    </location>
</feature>
<keyword evidence="3" id="KW-1185">Reference proteome</keyword>
<dbReference type="PROSITE" id="PS50056">
    <property type="entry name" value="TYR_PHOSPHATASE_2"/>
    <property type="match status" value="1"/>
</dbReference>
<dbReference type="InterPro" id="IPR000387">
    <property type="entry name" value="Tyr_Pase_dom"/>
</dbReference>
<reference evidence="2 3" key="1">
    <citation type="submission" date="2020-01" db="EMBL/GenBank/DDBJ databases">
        <title>Kibdelosporangium persica a novel Actinomycetes from a hot desert in Iran.</title>
        <authorList>
            <person name="Safaei N."/>
            <person name="Zaburannyi N."/>
            <person name="Mueller R."/>
            <person name="Wink J."/>
        </authorList>
    </citation>
    <scope>NUCLEOTIDE SEQUENCE [LARGE SCALE GENOMIC DNA]</scope>
    <source>
        <strain evidence="2 3">4NS15</strain>
    </source>
</reference>
<name>A0ABX2EWI5_9PSEU</name>
<dbReference type="Proteomes" id="UP000763557">
    <property type="component" value="Unassembled WGS sequence"/>
</dbReference>
<evidence type="ECO:0000259" key="1">
    <source>
        <dbReference type="PROSITE" id="PS50056"/>
    </source>
</evidence>
<dbReference type="SUPFAM" id="SSF52799">
    <property type="entry name" value="(Phosphotyrosine protein) phosphatases II"/>
    <property type="match status" value="1"/>
</dbReference>
<dbReference type="PANTHER" id="PTHR23339">
    <property type="entry name" value="TYROSINE SPECIFIC PROTEIN PHOSPHATASE AND DUAL SPECIFICITY PROTEIN PHOSPHATASE"/>
    <property type="match status" value="1"/>
</dbReference>
<evidence type="ECO:0000313" key="2">
    <source>
        <dbReference type="EMBL" id="NRN63379.1"/>
    </source>
</evidence>
<accession>A0ABX2EWI5</accession>
<dbReference type="Gene3D" id="3.90.190.10">
    <property type="entry name" value="Protein tyrosine phosphatase superfamily"/>
    <property type="match status" value="1"/>
</dbReference>
<evidence type="ECO:0000313" key="3">
    <source>
        <dbReference type="Proteomes" id="UP000763557"/>
    </source>
</evidence>
<gene>
    <name evidence="2" type="ORF">GC106_5800</name>
</gene>
<dbReference type="InterPro" id="IPR050561">
    <property type="entry name" value="PTP"/>
</dbReference>
<dbReference type="Pfam" id="PF22785">
    <property type="entry name" value="Tc-R-P"/>
    <property type="match status" value="1"/>
</dbReference>
<organism evidence="2 3">
    <name type="scientific">Kibdelosporangium persicum</name>
    <dbReference type="NCBI Taxonomy" id="2698649"/>
    <lineage>
        <taxon>Bacteria</taxon>
        <taxon>Bacillati</taxon>
        <taxon>Actinomycetota</taxon>
        <taxon>Actinomycetes</taxon>
        <taxon>Pseudonocardiales</taxon>
        <taxon>Pseudonocardiaceae</taxon>
        <taxon>Kibdelosporangium</taxon>
    </lineage>
</organism>
<sequence>MRPTLYTVPLDGPGQLSIMAKPDADWLETQLAALREDGVDVLVSALTPAETAEAGLGDEALEASAAGLRFVSLPITDMGLPDRDSVMPILRELVADLAAGRHVVTHCWTGVGRSSLLAASLMVLTGITPDEAVRRISQVRGRAVPETAEQRAWIFDVR</sequence>
<dbReference type="EMBL" id="JAAATY010000001">
    <property type="protein sequence ID" value="NRN63379.1"/>
    <property type="molecule type" value="Genomic_DNA"/>
</dbReference>
<dbReference type="InterPro" id="IPR029021">
    <property type="entry name" value="Prot-tyrosine_phosphatase-like"/>
</dbReference>
<protein>
    <submittedName>
        <fullName evidence="2">Tyrosine protein phosphatase</fullName>
    </submittedName>
</protein>
<dbReference type="RefSeq" id="WP_173124026.1">
    <property type="nucleotide sequence ID" value="NZ_CBCSGW010000008.1"/>
</dbReference>
<proteinExistence type="predicted"/>
<comment type="caution">
    <text evidence="2">The sequence shown here is derived from an EMBL/GenBank/DDBJ whole genome shotgun (WGS) entry which is preliminary data.</text>
</comment>